<evidence type="ECO:0008006" key="4">
    <source>
        <dbReference type="Google" id="ProtNLM"/>
    </source>
</evidence>
<dbReference type="KEGG" id="gtt:GUITHDRAFT_153453"/>
<feature type="non-terminal residue" evidence="1">
    <location>
        <position position="185"/>
    </location>
</feature>
<dbReference type="Proteomes" id="UP000011087">
    <property type="component" value="Unassembled WGS sequence"/>
</dbReference>
<dbReference type="EMBL" id="JH993014">
    <property type="protein sequence ID" value="EKX42840.1"/>
    <property type="molecule type" value="Genomic_DNA"/>
</dbReference>
<reference evidence="2" key="3">
    <citation type="submission" date="2016-03" db="UniProtKB">
        <authorList>
            <consortium name="EnsemblProtists"/>
        </authorList>
    </citation>
    <scope>IDENTIFICATION</scope>
</reference>
<reference evidence="1 3" key="1">
    <citation type="journal article" date="2012" name="Nature">
        <title>Algal genomes reveal evolutionary mosaicism and the fate of nucleomorphs.</title>
        <authorList>
            <consortium name="DOE Joint Genome Institute"/>
            <person name="Curtis B.A."/>
            <person name="Tanifuji G."/>
            <person name="Burki F."/>
            <person name="Gruber A."/>
            <person name="Irimia M."/>
            <person name="Maruyama S."/>
            <person name="Arias M.C."/>
            <person name="Ball S.G."/>
            <person name="Gile G.H."/>
            <person name="Hirakawa Y."/>
            <person name="Hopkins J.F."/>
            <person name="Kuo A."/>
            <person name="Rensing S.A."/>
            <person name="Schmutz J."/>
            <person name="Symeonidi A."/>
            <person name="Elias M."/>
            <person name="Eveleigh R.J."/>
            <person name="Herman E.K."/>
            <person name="Klute M.J."/>
            <person name="Nakayama T."/>
            <person name="Obornik M."/>
            <person name="Reyes-Prieto A."/>
            <person name="Armbrust E.V."/>
            <person name="Aves S.J."/>
            <person name="Beiko R.G."/>
            <person name="Coutinho P."/>
            <person name="Dacks J.B."/>
            <person name="Durnford D.G."/>
            <person name="Fast N.M."/>
            <person name="Green B.R."/>
            <person name="Grisdale C.J."/>
            <person name="Hempel F."/>
            <person name="Henrissat B."/>
            <person name="Hoppner M.P."/>
            <person name="Ishida K."/>
            <person name="Kim E."/>
            <person name="Koreny L."/>
            <person name="Kroth P.G."/>
            <person name="Liu Y."/>
            <person name="Malik S.B."/>
            <person name="Maier U.G."/>
            <person name="McRose D."/>
            <person name="Mock T."/>
            <person name="Neilson J.A."/>
            <person name="Onodera N.T."/>
            <person name="Poole A.M."/>
            <person name="Pritham E.J."/>
            <person name="Richards T.A."/>
            <person name="Rocap G."/>
            <person name="Roy S.W."/>
            <person name="Sarai C."/>
            <person name="Schaack S."/>
            <person name="Shirato S."/>
            <person name="Slamovits C.H."/>
            <person name="Spencer D.F."/>
            <person name="Suzuki S."/>
            <person name="Worden A.Z."/>
            <person name="Zauner S."/>
            <person name="Barry K."/>
            <person name="Bell C."/>
            <person name="Bharti A.K."/>
            <person name="Crow J.A."/>
            <person name="Grimwood J."/>
            <person name="Kramer R."/>
            <person name="Lindquist E."/>
            <person name="Lucas S."/>
            <person name="Salamov A."/>
            <person name="McFadden G.I."/>
            <person name="Lane C.E."/>
            <person name="Keeling P.J."/>
            <person name="Gray M.W."/>
            <person name="Grigoriev I.V."/>
            <person name="Archibald J.M."/>
        </authorList>
    </citation>
    <scope>NUCLEOTIDE SEQUENCE</scope>
    <source>
        <strain evidence="1 3">CCMP2712</strain>
    </source>
</reference>
<evidence type="ECO:0000313" key="3">
    <source>
        <dbReference type="Proteomes" id="UP000011087"/>
    </source>
</evidence>
<proteinExistence type="predicted"/>
<dbReference type="EnsemblProtists" id="EKX42840">
    <property type="protein sequence ID" value="EKX42840"/>
    <property type="gene ID" value="GUITHDRAFT_153453"/>
</dbReference>
<keyword evidence="3" id="KW-1185">Reference proteome</keyword>
<evidence type="ECO:0000313" key="1">
    <source>
        <dbReference type="EMBL" id="EKX42840.1"/>
    </source>
</evidence>
<dbReference type="PaxDb" id="55529-EKX42840"/>
<dbReference type="RefSeq" id="XP_005829820.1">
    <property type="nucleotide sequence ID" value="XM_005829763.1"/>
</dbReference>
<gene>
    <name evidence="1" type="ORF">GUITHDRAFT_153453</name>
</gene>
<dbReference type="AlphaFoldDB" id="L1J430"/>
<dbReference type="Gene3D" id="2.60.120.920">
    <property type="match status" value="1"/>
</dbReference>
<protein>
    <recommendedName>
        <fullName evidence="4">B30.2/SPRY domain-containing protein</fullName>
    </recommendedName>
</protein>
<evidence type="ECO:0000313" key="2">
    <source>
        <dbReference type="EnsemblProtists" id="EKX42840"/>
    </source>
</evidence>
<dbReference type="HOGENOM" id="CLU_1464991_0_0_1"/>
<organism evidence="1">
    <name type="scientific">Guillardia theta (strain CCMP2712)</name>
    <name type="common">Cryptophyte</name>
    <dbReference type="NCBI Taxonomy" id="905079"/>
    <lineage>
        <taxon>Eukaryota</taxon>
        <taxon>Cryptophyceae</taxon>
        <taxon>Pyrenomonadales</taxon>
        <taxon>Geminigeraceae</taxon>
        <taxon>Guillardia</taxon>
    </lineage>
</organism>
<dbReference type="GeneID" id="17299518"/>
<sequence length="185" mass="20549">MAFIPGFSASEAGMRVALDGMDEDGRLTEMYRTSDEGWEAAKSEFVMTSTNEWGSPTCHHYFAIQFVECDSVCWRIGVAHESFPSYDLWTWFKTFEVGEPPPWALLLAGGKSSIMAYPPSIVKSGGTEFNLKRRKPVSVPKLDSSLYFDRAGRLRLQAGDIIGVGCDMGSHNRDVVVSFYINGVL</sequence>
<reference evidence="3" key="2">
    <citation type="submission" date="2012-11" db="EMBL/GenBank/DDBJ databases">
        <authorList>
            <person name="Kuo A."/>
            <person name="Curtis B.A."/>
            <person name="Tanifuji G."/>
            <person name="Burki F."/>
            <person name="Gruber A."/>
            <person name="Irimia M."/>
            <person name="Maruyama S."/>
            <person name="Arias M.C."/>
            <person name="Ball S.G."/>
            <person name="Gile G.H."/>
            <person name="Hirakawa Y."/>
            <person name="Hopkins J.F."/>
            <person name="Rensing S.A."/>
            <person name="Schmutz J."/>
            <person name="Symeonidi A."/>
            <person name="Elias M."/>
            <person name="Eveleigh R.J."/>
            <person name="Herman E.K."/>
            <person name="Klute M.J."/>
            <person name="Nakayama T."/>
            <person name="Obornik M."/>
            <person name="Reyes-Prieto A."/>
            <person name="Armbrust E.V."/>
            <person name="Aves S.J."/>
            <person name="Beiko R.G."/>
            <person name="Coutinho P."/>
            <person name="Dacks J.B."/>
            <person name="Durnford D.G."/>
            <person name="Fast N.M."/>
            <person name="Green B.R."/>
            <person name="Grisdale C."/>
            <person name="Hempe F."/>
            <person name="Henrissat B."/>
            <person name="Hoppner M.P."/>
            <person name="Ishida K.-I."/>
            <person name="Kim E."/>
            <person name="Koreny L."/>
            <person name="Kroth P.G."/>
            <person name="Liu Y."/>
            <person name="Malik S.-B."/>
            <person name="Maier U.G."/>
            <person name="McRose D."/>
            <person name="Mock T."/>
            <person name="Neilson J.A."/>
            <person name="Onodera N.T."/>
            <person name="Poole A.M."/>
            <person name="Pritham E.J."/>
            <person name="Richards T.A."/>
            <person name="Rocap G."/>
            <person name="Roy S.W."/>
            <person name="Sarai C."/>
            <person name="Schaack S."/>
            <person name="Shirato S."/>
            <person name="Slamovits C.H."/>
            <person name="Spencer D.F."/>
            <person name="Suzuki S."/>
            <person name="Worden A.Z."/>
            <person name="Zauner S."/>
            <person name="Barry K."/>
            <person name="Bell C."/>
            <person name="Bharti A.K."/>
            <person name="Crow J.A."/>
            <person name="Grimwood J."/>
            <person name="Kramer R."/>
            <person name="Lindquist E."/>
            <person name="Lucas S."/>
            <person name="Salamov A."/>
            <person name="McFadden G.I."/>
            <person name="Lane C.E."/>
            <person name="Keeling P.J."/>
            <person name="Gray M.W."/>
            <person name="Grigoriev I.V."/>
            <person name="Archibald J.M."/>
        </authorList>
    </citation>
    <scope>NUCLEOTIDE SEQUENCE</scope>
    <source>
        <strain evidence="3">CCMP2712</strain>
    </source>
</reference>
<name>L1J430_GUITC</name>
<dbReference type="InterPro" id="IPR043136">
    <property type="entry name" value="B30.2/SPRY_sf"/>
</dbReference>
<accession>L1J430</accession>